<keyword evidence="3" id="KW-1185">Reference proteome</keyword>
<reference evidence="2" key="1">
    <citation type="submission" date="2018-05" db="EMBL/GenBank/DDBJ databases">
        <title>Draft genome of Mucuna pruriens seed.</title>
        <authorList>
            <person name="Nnadi N.E."/>
            <person name="Vos R."/>
            <person name="Hasami M.H."/>
            <person name="Devisetty U.K."/>
            <person name="Aguiy J.C."/>
        </authorList>
    </citation>
    <scope>NUCLEOTIDE SEQUENCE [LARGE SCALE GENOMIC DNA]</scope>
    <source>
        <strain evidence="2">JCA_2017</strain>
    </source>
</reference>
<dbReference type="PANTHER" id="PTHR35046:SF9">
    <property type="entry name" value="RNA-DIRECTED DNA POLYMERASE"/>
    <property type="match status" value="1"/>
</dbReference>
<evidence type="ECO:0000313" key="3">
    <source>
        <dbReference type="Proteomes" id="UP000257109"/>
    </source>
</evidence>
<feature type="non-terminal residue" evidence="2">
    <location>
        <position position="1"/>
    </location>
</feature>
<sequence length="158" mass="18191">MNLMRAQIVESRETTMARDSRHSRAIILHYLEELVHQATKVKLQLKRRQVSKKLYPSSSWKGKEKDRLKKDKSPKKGNEPFNGQKEEKAPPTPKRTMVLRENGKVESESSQEESSSSSEVKASNKGSHYKGDLLMVRRLTSNQVVEEAKTQRENIFPL</sequence>
<accession>A0A371ESB5</accession>
<feature type="region of interest" description="Disordered" evidence="1">
    <location>
        <begin position="46"/>
        <end position="134"/>
    </location>
</feature>
<protein>
    <submittedName>
        <fullName evidence="2">Uncharacterized protein</fullName>
    </submittedName>
</protein>
<evidence type="ECO:0000313" key="2">
    <source>
        <dbReference type="EMBL" id="RDX68945.1"/>
    </source>
</evidence>
<evidence type="ECO:0000256" key="1">
    <source>
        <dbReference type="SAM" id="MobiDB-lite"/>
    </source>
</evidence>
<dbReference type="EMBL" id="QJKJ01012324">
    <property type="protein sequence ID" value="RDX68945.1"/>
    <property type="molecule type" value="Genomic_DNA"/>
</dbReference>
<name>A0A371ESB5_MUCPR</name>
<comment type="caution">
    <text evidence="2">The sequence shown here is derived from an EMBL/GenBank/DDBJ whole genome shotgun (WGS) entry which is preliminary data.</text>
</comment>
<gene>
    <name evidence="2" type="ORF">CR513_52006</name>
</gene>
<dbReference type="AlphaFoldDB" id="A0A371ESB5"/>
<organism evidence="2 3">
    <name type="scientific">Mucuna pruriens</name>
    <name type="common">Velvet bean</name>
    <name type="synonym">Dolichos pruriens</name>
    <dbReference type="NCBI Taxonomy" id="157652"/>
    <lineage>
        <taxon>Eukaryota</taxon>
        <taxon>Viridiplantae</taxon>
        <taxon>Streptophyta</taxon>
        <taxon>Embryophyta</taxon>
        <taxon>Tracheophyta</taxon>
        <taxon>Spermatophyta</taxon>
        <taxon>Magnoliopsida</taxon>
        <taxon>eudicotyledons</taxon>
        <taxon>Gunneridae</taxon>
        <taxon>Pentapetalae</taxon>
        <taxon>rosids</taxon>
        <taxon>fabids</taxon>
        <taxon>Fabales</taxon>
        <taxon>Fabaceae</taxon>
        <taxon>Papilionoideae</taxon>
        <taxon>50 kb inversion clade</taxon>
        <taxon>NPAAA clade</taxon>
        <taxon>indigoferoid/millettioid clade</taxon>
        <taxon>Phaseoleae</taxon>
        <taxon>Mucuna</taxon>
    </lineage>
</organism>
<feature type="compositionally biased region" description="Basic and acidic residues" evidence="1">
    <location>
        <begin position="61"/>
        <end position="89"/>
    </location>
</feature>
<dbReference type="Proteomes" id="UP000257109">
    <property type="component" value="Unassembled WGS sequence"/>
</dbReference>
<dbReference type="PANTHER" id="PTHR35046">
    <property type="entry name" value="ZINC KNUCKLE (CCHC-TYPE) FAMILY PROTEIN"/>
    <property type="match status" value="1"/>
</dbReference>
<proteinExistence type="predicted"/>